<keyword evidence="2" id="KW-0805">Transcription regulation</keyword>
<dbReference type="Pfam" id="PF00072">
    <property type="entry name" value="Response_reg"/>
    <property type="match status" value="1"/>
</dbReference>
<name>A0ABW2CI12_9ACTN</name>
<dbReference type="PANTHER" id="PTHR43214">
    <property type="entry name" value="TWO-COMPONENT RESPONSE REGULATOR"/>
    <property type="match status" value="1"/>
</dbReference>
<dbReference type="InterPro" id="IPR000792">
    <property type="entry name" value="Tscrpt_reg_LuxR_C"/>
</dbReference>
<feature type="domain" description="Response regulatory" evidence="7">
    <location>
        <begin position="4"/>
        <end position="122"/>
    </location>
</feature>
<proteinExistence type="predicted"/>
<dbReference type="InterPro" id="IPR039420">
    <property type="entry name" value="WalR-like"/>
</dbReference>
<dbReference type="PROSITE" id="PS50043">
    <property type="entry name" value="HTH_LUXR_2"/>
    <property type="match status" value="1"/>
</dbReference>
<dbReference type="InterPro" id="IPR001789">
    <property type="entry name" value="Sig_transdc_resp-reg_receiver"/>
</dbReference>
<keyword evidence="3" id="KW-0238">DNA-binding</keyword>
<sequence length="225" mass="24067">MPIRVIVYDQQTLTLLGVRAIFEPERDLEIAGETRDARRLPALVRERRPDAVLVGLPLPDLEVLELVRRVLAAGDGDGPSLVVMASPKHEGSLLDALRAGVRGVASKESPPSELVRTVRAVAAGGAVLTATMTGHLLDWAARVPMASAVRDAVVERLSERERRVLELVSSGLSDAEVAAELHVSTATVRSHMHHVTVKLGMSGRTQVVAFAYRQGLMVEEPAGGG</sequence>
<dbReference type="InterPro" id="IPR016032">
    <property type="entry name" value="Sig_transdc_resp-reg_C-effctor"/>
</dbReference>
<dbReference type="CDD" id="cd17535">
    <property type="entry name" value="REC_NarL-like"/>
    <property type="match status" value="1"/>
</dbReference>
<dbReference type="CDD" id="cd06170">
    <property type="entry name" value="LuxR_C_like"/>
    <property type="match status" value="1"/>
</dbReference>
<comment type="caution">
    <text evidence="5">Lacks conserved residue(s) required for the propagation of feature annotation.</text>
</comment>
<dbReference type="SUPFAM" id="SSF46894">
    <property type="entry name" value="C-terminal effector domain of the bipartite response regulators"/>
    <property type="match status" value="1"/>
</dbReference>
<dbReference type="EMBL" id="JBHSXS010000008">
    <property type="protein sequence ID" value="MFC6881374.1"/>
    <property type="molecule type" value="Genomic_DNA"/>
</dbReference>
<dbReference type="Pfam" id="PF00196">
    <property type="entry name" value="GerE"/>
    <property type="match status" value="1"/>
</dbReference>
<dbReference type="Proteomes" id="UP001596380">
    <property type="component" value="Unassembled WGS sequence"/>
</dbReference>
<evidence type="ECO:0000256" key="2">
    <source>
        <dbReference type="ARBA" id="ARBA00023015"/>
    </source>
</evidence>
<dbReference type="SMART" id="SM00421">
    <property type="entry name" value="HTH_LUXR"/>
    <property type="match status" value="1"/>
</dbReference>
<keyword evidence="4" id="KW-0804">Transcription</keyword>
<dbReference type="Gene3D" id="3.40.50.2300">
    <property type="match status" value="1"/>
</dbReference>
<keyword evidence="9" id="KW-1185">Reference proteome</keyword>
<dbReference type="PRINTS" id="PR00038">
    <property type="entry name" value="HTHLUXR"/>
</dbReference>
<protein>
    <submittedName>
        <fullName evidence="8">LuxR C-terminal-related transcriptional regulator</fullName>
    </submittedName>
</protein>
<dbReference type="RefSeq" id="WP_241683034.1">
    <property type="nucleotide sequence ID" value="NZ_JBHSXS010000008.1"/>
</dbReference>
<dbReference type="InterPro" id="IPR058245">
    <property type="entry name" value="NreC/VraR/RcsB-like_REC"/>
</dbReference>
<reference evidence="9" key="1">
    <citation type="journal article" date="2019" name="Int. J. Syst. Evol. Microbiol.">
        <title>The Global Catalogue of Microorganisms (GCM) 10K type strain sequencing project: providing services to taxonomists for standard genome sequencing and annotation.</title>
        <authorList>
            <consortium name="The Broad Institute Genomics Platform"/>
            <consortium name="The Broad Institute Genome Sequencing Center for Infectious Disease"/>
            <person name="Wu L."/>
            <person name="Ma J."/>
        </authorList>
    </citation>
    <scope>NUCLEOTIDE SEQUENCE [LARGE SCALE GENOMIC DNA]</scope>
    <source>
        <strain evidence="9">JCM 3369</strain>
    </source>
</reference>
<feature type="domain" description="HTH luxR-type" evidence="6">
    <location>
        <begin position="150"/>
        <end position="215"/>
    </location>
</feature>
<evidence type="ECO:0000313" key="8">
    <source>
        <dbReference type="EMBL" id="MFC6881374.1"/>
    </source>
</evidence>
<dbReference type="InterPro" id="IPR011006">
    <property type="entry name" value="CheY-like_superfamily"/>
</dbReference>
<evidence type="ECO:0000256" key="3">
    <source>
        <dbReference type="ARBA" id="ARBA00023125"/>
    </source>
</evidence>
<dbReference type="PANTHER" id="PTHR43214:SF24">
    <property type="entry name" value="TRANSCRIPTIONAL REGULATORY PROTEIN NARL-RELATED"/>
    <property type="match status" value="1"/>
</dbReference>
<comment type="caution">
    <text evidence="8">The sequence shown here is derived from an EMBL/GenBank/DDBJ whole genome shotgun (WGS) entry which is preliminary data.</text>
</comment>
<keyword evidence="1" id="KW-0597">Phosphoprotein</keyword>
<accession>A0ABW2CI12</accession>
<evidence type="ECO:0000259" key="7">
    <source>
        <dbReference type="PROSITE" id="PS50110"/>
    </source>
</evidence>
<evidence type="ECO:0000256" key="1">
    <source>
        <dbReference type="ARBA" id="ARBA00022553"/>
    </source>
</evidence>
<evidence type="ECO:0000256" key="5">
    <source>
        <dbReference type="PROSITE-ProRule" id="PRU00169"/>
    </source>
</evidence>
<evidence type="ECO:0000259" key="6">
    <source>
        <dbReference type="PROSITE" id="PS50043"/>
    </source>
</evidence>
<evidence type="ECO:0000313" key="9">
    <source>
        <dbReference type="Proteomes" id="UP001596380"/>
    </source>
</evidence>
<dbReference type="PROSITE" id="PS50110">
    <property type="entry name" value="RESPONSE_REGULATORY"/>
    <property type="match status" value="1"/>
</dbReference>
<evidence type="ECO:0000256" key="4">
    <source>
        <dbReference type="ARBA" id="ARBA00023163"/>
    </source>
</evidence>
<gene>
    <name evidence="8" type="ORF">ACFQKB_16515</name>
</gene>
<dbReference type="SMART" id="SM00448">
    <property type="entry name" value="REC"/>
    <property type="match status" value="1"/>
</dbReference>
<dbReference type="SUPFAM" id="SSF52172">
    <property type="entry name" value="CheY-like"/>
    <property type="match status" value="1"/>
</dbReference>
<organism evidence="8 9">
    <name type="scientific">Actinomadura yumaensis</name>
    <dbReference type="NCBI Taxonomy" id="111807"/>
    <lineage>
        <taxon>Bacteria</taxon>
        <taxon>Bacillati</taxon>
        <taxon>Actinomycetota</taxon>
        <taxon>Actinomycetes</taxon>
        <taxon>Streptosporangiales</taxon>
        <taxon>Thermomonosporaceae</taxon>
        <taxon>Actinomadura</taxon>
    </lineage>
</organism>